<evidence type="ECO:0000313" key="2">
    <source>
        <dbReference type="EMBL" id="KAG2652934.1"/>
    </source>
</evidence>
<gene>
    <name evidence="2" type="ORF">PVAP13_1NG395219</name>
</gene>
<feature type="compositionally biased region" description="Low complexity" evidence="1">
    <location>
        <begin position="137"/>
        <end position="156"/>
    </location>
</feature>
<accession>A0A8T0X6E4</accession>
<comment type="caution">
    <text evidence="2">The sequence shown here is derived from an EMBL/GenBank/DDBJ whole genome shotgun (WGS) entry which is preliminary data.</text>
</comment>
<dbReference type="EMBL" id="CM029038">
    <property type="protein sequence ID" value="KAG2652934.1"/>
    <property type="molecule type" value="Genomic_DNA"/>
</dbReference>
<evidence type="ECO:0000313" key="3">
    <source>
        <dbReference type="Proteomes" id="UP000823388"/>
    </source>
</evidence>
<keyword evidence="3" id="KW-1185">Reference proteome</keyword>
<sequence>MALELEPPSFSVPPPSRAHTAAVRSSCRARHRPTVPGRTRTCPPWREKGGSSGPPPQMEQGRRRMASAARSCCPPPKRPNQPVMARRGCVIRRSAPSFSALAWLAAAFRLPAADRPLAATTGPVAAAPPRPSLLLHGRASPRQQQGRAAPARPAGPLEAGGEKVVGGDVLQGRPRGEGAERPLVCSSTGRQDGGDRDWEGRDSRTRAGPTDRRRRTGGREEGSWRRRKQRRRGRERGGERMRKEPRRMASDEIKRERETDVWIPRW</sequence>
<proteinExistence type="predicted"/>
<feature type="region of interest" description="Disordered" evidence="1">
    <location>
        <begin position="1"/>
        <end position="84"/>
    </location>
</feature>
<feature type="compositionally biased region" description="Basic and acidic residues" evidence="1">
    <location>
        <begin position="235"/>
        <end position="260"/>
    </location>
</feature>
<name>A0A8T0X6E4_PANVG</name>
<protein>
    <submittedName>
        <fullName evidence="2">Uncharacterized protein</fullName>
    </submittedName>
</protein>
<feature type="compositionally biased region" description="Basic residues" evidence="1">
    <location>
        <begin position="225"/>
        <end position="234"/>
    </location>
</feature>
<evidence type="ECO:0000256" key="1">
    <source>
        <dbReference type="SAM" id="MobiDB-lite"/>
    </source>
</evidence>
<organism evidence="2 3">
    <name type="scientific">Panicum virgatum</name>
    <name type="common">Blackwell switchgrass</name>
    <dbReference type="NCBI Taxonomy" id="38727"/>
    <lineage>
        <taxon>Eukaryota</taxon>
        <taxon>Viridiplantae</taxon>
        <taxon>Streptophyta</taxon>
        <taxon>Embryophyta</taxon>
        <taxon>Tracheophyta</taxon>
        <taxon>Spermatophyta</taxon>
        <taxon>Magnoliopsida</taxon>
        <taxon>Liliopsida</taxon>
        <taxon>Poales</taxon>
        <taxon>Poaceae</taxon>
        <taxon>PACMAD clade</taxon>
        <taxon>Panicoideae</taxon>
        <taxon>Panicodae</taxon>
        <taxon>Paniceae</taxon>
        <taxon>Panicinae</taxon>
        <taxon>Panicum</taxon>
        <taxon>Panicum sect. Hiantes</taxon>
    </lineage>
</organism>
<dbReference type="AlphaFoldDB" id="A0A8T0X6E4"/>
<dbReference type="Proteomes" id="UP000823388">
    <property type="component" value="Chromosome 1N"/>
</dbReference>
<feature type="compositionally biased region" description="Basic and acidic residues" evidence="1">
    <location>
        <begin position="192"/>
        <end position="224"/>
    </location>
</feature>
<reference evidence="2" key="1">
    <citation type="submission" date="2020-05" db="EMBL/GenBank/DDBJ databases">
        <title>WGS assembly of Panicum virgatum.</title>
        <authorList>
            <person name="Lovell J.T."/>
            <person name="Jenkins J."/>
            <person name="Shu S."/>
            <person name="Juenger T.E."/>
            <person name="Schmutz J."/>
        </authorList>
    </citation>
    <scope>NUCLEOTIDE SEQUENCE</scope>
    <source>
        <strain evidence="2">AP13</strain>
    </source>
</reference>
<feature type="region of interest" description="Disordered" evidence="1">
    <location>
        <begin position="121"/>
        <end position="266"/>
    </location>
</feature>